<gene>
    <name evidence="2" type="ORF">Ahy_A07g033842</name>
</gene>
<evidence type="ECO:0000313" key="3">
    <source>
        <dbReference type="Proteomes" id="UP000289738"/>
    </source>
</evidence>
<feature type="compositionally biased region" description="Polar residues" evidence="1">
    <location>
        <begin position="1"/>
        <end position="17"/>
    </location>
</feature>
<evidence type="ECO:0000256" key="1">
    <source>
        <dbReference type="SAM" id="MobiDB-lite"/>
    </source>
</evidence>
<evidence type="ECO:0000313" key="2">
    <source>
        <dbReference type="EMBL" id="RYR47867.1"/>
    </source>
</evidence>
<name>A0A445CA81_ARAHY</name>
<sequence>MANEVSNVNGGSSTNDSAPIVVQPSDVTSRSEGVVISERERKNARENNEGFENLFQDENDIFRNRENSQIIPRGQNADEVLARLRANKVGERYQESDLEMKVDLAELKKGPPYVCSLIKKIPSNENSNDSKLKSGKRYSFDISKSDQIFNVLLKDKQLILLEGRTLLSVKDLNEKPYCKFHQTTSHSTNNCVHFRDLIQEAIMEG</sequence>
<accession>A0A445CA81</accession>
<proteinExistence type="predicted"/>
<organism evidence="2 3">
    <name type="scientific">Arachis hypogaea</name>
    <name type="common">Peanut</name>
    <dbReference type="NCBI Taxonomy" id="3818"/>
    <lineage>
        <taxon>Eukaryota</taxon>
        <taxon>Viridiplantae</taxon>
        <taxon>Streptophyta</taxon>
        <taxon>Embryophyta</taxon>
        <taxon>Tracheophyta</taxon>
        <taxon>Spermatophyta</taxon>
        <taxon>Magnoliopsida</taxon>
        <taxon>eudicotyledons</taxon>
        <taxon>Gunneridae</taxon>
        <taxon>Pentapetalae</taxon>
        <taxon>rosids</taxon>
        <taxon>fabids</taxon>
        <taxon>Fabales</taxon>
        <taxon>Fabaceae</taxon>
        <taxon>Papilionoideae</taxon>
        <taxon>50 kb inversion clade</taxon>
        <taxon>dalbergioids sensu lato</taxon>
        <taxon>Dalbergieae</taxon>
        <taxon>Pterocarpus clade</taxon>
        <taxon>Arachis</taxon>
    </lineage>
</organism>
<feature type="region of interest" description="Disordered" evidence="1">
    <location>
        <begin position="1"/>
        <end position="32"/>
    </location>
</feature>
<dbReference type="AlphaFoldDB" id="A0A445CA81"/>
<protein>
    <submittedName>
        <fullName evidence="2">Uncharacterized protein</fullName>
    </submittedName>
</protein>
<reference evidence="2 3" key="1">
    <citation type="submission" date="2019-01" db="EMBL/GenBank/DDBJ databases">
        <title>Sequencing of cultivated peanut Arachis hypogaea provides insights into genome evolution and oil improvement.</title>
        <authorList>
            <person name="Chen X."/>
        </authorList>
    </citation>
    <scope>NUCLEOTIDE SEQUENCE [LARGE SCALE GENOMIC DNA]</scope>
    <source>
        <strain evidence="3">cv. Fuhuasheng</strain>
        <tissue evidence="2">Leaves</tissue>
    </source>
</reference>
<dbReference type="Proteomes" id="UP000289738">
    <property type="component" value="Chromosome A07"/>
</dbReference>
<keyword evidence="3" id="KW-1185">Reference proteome</keyword>
<dbReference type="EMBL" id="SDMP01000007">
    <property type="protein sequence ID" value="RYR47867.1"/>
    <property type="molecule type" value="Genomic_DNA"/>
</dbReference>
<comment type="caution">
    <text evidence="2">The sequence shown here is derived from an EMBL/GenBank/DDBJ whole genome shotgun (WGS) entry which is preliminary data.</text>
</comment>